<proteinExistence type="predicted"/>
<sequence>MFPSKRRTEPNAQQENFITINISSYWLLARKTRITIYQEASHPIPTTPLSNPTTCSGVITRDKRTPWVAKGRRGEEDGTRCHHLCARGTWRDVTDVWPGRILDVVIILFLPE</sequence>
<evidence type="ECO:0000313" key="1">
    <source>
        <dbReference type="EMBL" id="GIY37880.1"/>
    </source>
</evidence>
<dbReference type="EMBL" id="BPLQ01008522">
    <property type="protein sequence ID" value="GIY37880.1"/>
    <property type="molecule type" value="Genomic_DNA"/>
</dbReference>
<keyword evidence="2" id="KW-1185">Reference proteome</keyword>
<protein>
    <submittedName>
        <fullName evidence="1">Uncharacterized protein</fullName>
    </submittedName>
</protein>
<organism evidence="1 2">
    <name type="scientific">Caerostris darwini</name>
    <dbReference type="NCBI Taxonomy" id="1538125"/>
    <lineage>
        <taxon>Eukaryota</taxon>
        <taxon>Metazoa</taxon>
        <taxon>Ecdysozoa</taxon>
        <taxon>Arthropoda</taxon>
        <taxon>Chelicerata</taxon>
        <taxon>Arachnida</taxon>
        <taxon>Araneae</taxon>
        <taxon>Araneomorphae</taxon>
        <taxon>Entelegynae</taxon>
        <taxon>Araneoidea</taxon>
        <taxon>Araneidae</taxon>
        <taxon>Caerostris</taxon>
    </lineage>
</organism>
<accession>A0AAV4SZF3</accession>
<dbReference type="AlphaFoldDB" id="A0AAV4SZF3"/>
<evidence type="ECO:0000313" key="2">
    <source>
        <dbReference type="Proteomes" id="UP001054837"/>
    </source>
</evidence>
<reference evidence="1 2" key="1">
    <citation type="submission" date="2021-06" db="EMBL/GenBank/DDBJ databases">
        <title>Caerostris darwini draft genome.</title>
        <authorList>
            <person name="Kono N."/>
            <person name="Arakawa K."/>
        </authorList>
    </citation>
    <scope>NUCLEOTIDE SEQUENCE [LARGE SCALE GENOMIC DNA]</scope>
</reference>
<comment type="caution">
    <text evidence="1">The sequence shown here is derived from an EMBL/GenBank/DDBJ whole genome shotgun (WGS) entry which is preliminary data.</text>
</comment>
<dbReference type="Proteomes" id="UP001054837">
    <property type="component" value="Unassembled WGS sequence"/>
</dbReference>
<gene>
    <name evidence="1" type="ORF">CDAR_57451</name>
</gene>
<name>A0AAV4SZF3_9ARAC</name>